<name>A0AAV5TI82_9BILA</name>
<protein>
    <recommendedName>
        <fullName evidence="11">UDP-glucuronosyltransferase</fullName>
        <ecNumber evidence="11">2.4.1.17</ecNumber>
    </recommendedName>
</protein>
<accession>A0AAV5TI82</accession>
<dbReference type="PROSITE" id="PS00375">
    <property type="entry name" value="UDPGT"/>
    <property type="match status" value="1"/>
</dbReference>
<evidence type="ECO:0000256" key="3">
    <source>
        <dbReference type="ARBA" id="ARBA00022676"/>
    </source>
</evidence>
<comment type="similarity">
    <text evidence="2 10">Belongs to the UDP-glycosyltransferase family.</text>
</comment>
<dbReference type="GO" id="GO:0015020">
    <property type="term" value="F:glucuronosyltransferase activity"/>
    <property type="evidence" value="ECO:0007669"/>
    <property type="project" value="UniProtKB-EC"/>
</dbReference>
<evidence type="ECO:0000256" key="9">
    <source>
        <dbReference type="ARBA" id="ARBA00047475"/>
    </source>
</evidence>
<keyword evidence="13" id="KW-1185">Reference proteome</keyword>
<evidence type="ECO:0000256" key="7">
    <source>
        <dbReference type="ARBA" id="ARBA00022989"/>
    </source>
</evidence>
<evidence type="ECO:0000313" key="13">
    <source>
        <dbReference type="Proteomes" id="UP001432027"/>
    </source>
</evidence>
<gene>
    <name evidence="12" type="ORF">PENTCL1PPCAC_16108</name>
</gene>
<keyword evidence="5 11" id="KW-0812">Transmembrane</keyword>
<proteinExistence type="inferred from homology"/>
<reference evidence="12" key="1">
    <citation type="submission" date="2023-10" db="EMBL/GenBank/DDBJ databases">
        <title>Genome assembly of Pristionchus species.</title>
        <authorList>
            <person name="Yoshida K."/>
            <person name="Sommer R.J."/>
        </authorList>
    </citation>
    <scope>NUCLEOTIDE SEQUENCE</scope>
    <source>
        <strain evidence="12">RS0144</strain>
    </source>
</reference>
<dbReference type="CDD" id="cd03784">
    <property type="entry name" value="GT1_Gtf-like"/>
    <property type="match status" value="1"/>
</dbReference>
<organism evidence="12 13">
    <name type="scientific">Pristionchus entomophagus</name>
    <dbReference type="NCBI Taxonomy" id="358040"/>
    <lineage>
        <taxon>Eukaryota</taxon>
        <taxon>Metazoa</taxon>
        <taxon>Ecdysozoa</taxon>
        <taxon>Nematoda</taxon>
        <taxon>Chromadorea</taxon>
        <taxon>Rhabditida</taxon>
        <taxon>Rhabditina</taxon>
        <taxon>Diplogasteromorpha</taxon>
        <taxon>Diplogasteroidea</taxon>
        <taxon>Neodiplogasteridae</taxon>
        <taxon>Pristionchus</taxon>
    </lineage>
</organism>
<dbReference type="PANTHER" id="PTHR48043">
    <property type="entry name" value="EG:EG0003.4 PROTEIN-RELATED"/>
    <property type="match status" value="1"/>
</dbReference>
<feature type="non-terminal residue" evidence="12">
    <location>
        <position position="1"/>
    </location>
</feature>
<evidence type="ECO:0000256" key="2">
    <source>
        <dbReference type="ARBA" id="ARBA00009995"/>
    </source>
</evidence>
<dbReference type="GO" id="GO:0016020">
    <property type="term" value="C:membrane"/>
    <property type="evidence" value="ECO:0007669"/>
    <property type="project" value="UniProtKB-SubCell"/>
</dbReference>
<dbReference type="Proteomes" id="UP001432027">
    <property type="component" value="Unassembled WGS sequence"/>
</dbReference>
<evidence type="ECO:0000256" key="6">
    <source>
        <dbReference type="ARBA" id="ARBA00022729"/>
    </source>
</evidence>
<comment type="caution">
    <text evidence="12">The sequence shown here is derived from an EMBL/GenBank/DDBJ whole genome shotgun (WGS) entry which is preliminary data.</text>
</comment>
<dbReference type="Gene3D" id="3.40.50.2000">
    <property type="entry name" value="Glycogen Phosphorylase B"/>
    <property type="match status" value="1"/>
</dbReference>
<keyword evidence="4 10" id="KW-0808">Transferase</keyword>
<dbReference type="EC" id="2.4.1.17" evidence="11"/>
<keyword evidence="8 11" id="KW-0472">Membrane</keyword>
<dbReference type="PANTHER" id="PTHR48043:SF23">
    <property type="entry name" value="UDP-GLUCURONOSYLTRANSFERASE"/>
    <property type="match status" value="1"/>
</dbReference>
<feature type="non-terminal residue" evidence="12">
    <location>
        <position position="485"/>
    </location>
</feature>
<dbReference type="Pfam" id="PF00201">
    <property type="entry name" value="UDPGT"/>
    <property type="match status" value="1"/>
</dbReference>
<evidence type="ECO:0000256" key="8">
    <source>
        <dbReference type="ARBA" id="ARBA00023136"/>
    </source>
</evidence>
<keyword evidence="6" id="KW-0732">Signal</keyword>
<dbReference type="InterPro" id="IPR002213">
    <property type="entry name" value="UDP_glucos_trans"/>
</dbReference>
<evidence type="ECO:0000256" key="1">
    <source>
        <dbReference type="ARBA" id="ARBA00004167"/>
    </source>
</evidence>
<evidence type="ECO:0000313" key="12">
    <source>
        <dbReference type="EMBL" id="GMS93933.1"/>
    </source>
</evidence>
<keyword evidence="7 11" id="KW-1133">Transmembrane helix</keyword>
<feature type="transmembrane region" description="Helical" evidence="11">
    <location>
        <begin position="445"/>
        <end position="471"/>
    </location>
</feature>
<dbReference type="InterPro" id="IPR035595">
    <property type="entry name" value="UDP_glycos_trans_CS"/>
</dbReference>
<evidence type="ECO:0000256" key="5">
    <source>
        <dbReference type="ARBA" id="ARBA00022692"/>
    </source>
</evidence>
<dbReference type="AlphaFoldDB" id="A0AAV5TI82"/>
<dbReference type="SUPFAM" id="SSF53756">
    <property type="entry name" value="UDP-Glycosyltransferase/glycogen phosphorylase"/>
    <property type="match status" value="1"/>
</dbReference>
<evidence type="ECO:0000256" key="4">
    <source>
        <dbReference type="ARBA" id="ARBA00022679"/>
    </source>
</evidence>
<dbReference type="InterPro" id="IPR050271">
    <property type="entry name" value="UDP-glycosyltransferase"/>
</dbReference>
<dbReference type="EMBL" id="BTSX01000004">
    <property type="protein sequence ID" value="GMS93933.1"/>
    <property type="molecule type" value="Genomic_DNA"/>
</dbReference>
<keyword evidence="3 10" id="KW-0328">Glycosyltransferase</keyword>
<dbReference type="FunFam" id="3.40.50.2000:FF:000038">
    <property type="entry name" value="UDP-GlucuronosylTransferase"/>
    <property type="match status" value="1"/>
</dbReference>
<evidence type="ECO:0000256" key="10">
    <source>
        <dbReference type="RuleBase" id="RU003718"/>
    </source>
</evidence>
<comment type="catalytic activity">
    <reaction evidence="9 11">
        <text>glucuronate acceptor + UDP-alpha-D-glucuronate = acceptor beta-D-glucuronoside + UDP + H(+)</text>
        <dbReference type="Rhea" id="RHEA:21032"/>
        <dbReference type="ChEBI" id="CHEBI:15378"/>
        <dbReference type="ChEBI" id="CHEBI:58052"/>
        <dbReference type="ChEBI" id="CHEBI:58223"/>
        <dbReference type="ChEBI" id="CHEBI:132367"/>
        <dbReference type="ChEBI" id="CHEBI:132368"/>
        <dbReference type="EC" id="2.4.1.17"/>
    </reaction>
</comment>
<comment type="subcellular location">
    <subcellularLocation>
        <location evidence="1 11">Membrane</location>
        <topology evidence="1 11">Single-pass membrane protein</topology>
    </subcellularLocation>
</comment>
<evidence type="ECO:0000256" key="11">
    <source>
        <dbReference type="RuleBase" id="RU362059"/>
    </source>
</evidence>
<sequence>VSHVNFLAKIADTLVDAGHEVVILAPRIDPLISGANTKQARVIELPENEFSQRWDGARIRGMDLYWNTSLLALAAEGSMLFESITQTMNATVNYPGLIDQLRAEKFDAAISVDPTGFGIFHLVGIEKTALAISFTHFDFTSSITQIPHNPSYVPSIFAWFGQRMSFRERVLNTIASFAFGHLMSSRIDWLQPIFKEDLWSSISSNSLVLLNSEPLLDYPRPTVHRCIEIGGIVTSTKAEPLDEYWSDVLNRRNRTVILSFGTYIKASTMPEIYKETIRNALAAFPDVTFIWKYESPEHNVSQGISNIVETTWLPQVALLNDPRLTAFITHGGQGSTLEAAYAGIPMLMVPTQGDQYRNAAMIKRAGLGIVVQLNDLEGGDHLEMALRELLENEQYAIEAKRMASMLKNRPFSAKEKLVRNMEFLAAYGPLRMLDHEGRNLNFIQYYLIDVFLFLGFVKILVLGLILLCCVASCRCCFSRIRGSIF</sequence>